<feature type="compositionally biased region" description="Basic residues" evidence="1">
    <location>
        <begin position="198"/>
        <end position="208"/>
    </location>
</feature>
<dbReference type="AlphaFoldDB" id="A0A8T0A102"/>
<feature type="region of interest" description="Disordered" evidence="1">
    <location>
        <begin position="129"/>
        <end position="236"/>
    </location>
</feature>
<gene>
    <name evidence="2" type="ORF">Mgra_00000642</name>
</gene>
<name>A0A8T0A102_9BILA</name>
<dbReference type="Proteomes" id="UP000605970">
    <property type="component" value="Unassembled WGS sequence"/>
</dbReference>
<evidence type="ECO:0000256" key="1">
    <source>
        <dbReference type="SAM" id="MobiDB-lite"/>
    </source>
</evidence>
<dbReference type="OrthoDB" id="5894873at2759"/>
<comment type="caution">
    <text evidence="2">The sequence shown here is derived from an EMBL/GenBank/DDBJ whole genome shotgun (WGS) entry which is preliminary data.</text>
</comment>
<dbReference type="EMBL" id="JABEBT010000003">
    <property type="protein sequence ID" value="KAF7639721.1"/>
    <property type="molecule type" value="Genomic_DNA"/>
</dbReference>
<accession>A0A8T0A102</accession>
<evidence type="ECO:0000313" key="2">
    <source>
        <dbReference type="EMBL" id="KAF7639721.1"/>
    </source>
</evidence>
<reference evidence="2" key="1">
    <citation type="journal article" date="2020" name="Ecol. Evol.">
        <title>Genome structure and content of the rice root-knot nematode (Meloidogyne graminicola).</title>
        <authorList>
            <person name="Phan N.T."/>
            <person name="Danchin E.G.J."/>
            <person name="Klopp C."/>
            <person name="Perfus-Barbeoch L."/>
            <person name="Kozlowski D.K."/>
            <person name="Koutsovoulos G.D."/>
            <person name="Lopez-Roques C."/>
            <person name="Bouchez O."/>
            <person name="Zahm M."/>
            <person name="Besnard G."/>
            <person name="Bellafiore S."/>
        </authorList>
    </citation>
    <scope>NUCLEOTIDE SEQUENCE</scope>
    <source>
        <strain evidence="2">VN-18</strain>
    </source>
</reference>
<protein>
    <submittedName>
        <fullName evidence="2">Uncharacterized protein</fullName>
    </submittedName>
</protein>
<keyword evidence="3" id="KW-1185">Reference proteome</keyword>
<proteinExistence type="predicted"/>
<evidence type="ECO:0000313" key="3">
    <source>
        <dbReference type="Proteomes" id="UP000605970"/>
    </source>
</evidence>
<organism evidence="2 3">
    <name type="scientific">Meloidogyne graminicola</name>
    <dbReference type="NCBI Taxonomy" id="189291"/>
    <lineage>
        <taxon>Eukaryota</taxon>
        <taxon>Metazoa</taxon>
        <taxon>Ecdysozoa</taxon>
        <taxon>Nematoda</taxon>
        <taxon>Chromadorea</taxon>
        <taxon>Rhabditida</taxon>
        <taxon>Tylenchina</taxon>
        <taxon>Tylenchomorpha</taxon>
        <taxon>Tylenchoidea</taxon>
        <taxon>Meloidogynidae</taxon>
        <taxon>Meloidogyninae</taxon>
        <taxon>Meloidogyne</taxon>
    </lineage>
</organism>
<feature type="region of interest" description="Disordered" evidence="1">
    <location>
        <begin position="88"/>
        <end position="117"/>
    </location>
</feature>
<sequence>MLMEALRDALQYVKVRNAQQEAASASKHLGMNISSQNEHFLQSLPTPSDNKNVTPVVSTQILAPPSKIAKSVTKKKVPAQKIAPRKELKTELITKEEEEESSGPDLDSATTQVAAPEAKSFVTNKRFRLSSTSSEVGSPAGYQLSSVKKSKSVTNSEPQLTEEEKQNQLELFPKNESPSRESTSGGGTSSTVTTNKQIPKKSASKHNGHLSSPMIDLPQNESEPMEFEQQGKSTSQQKHLIGTNFVTKPSLFELASSEDAHQHMRQIWEECDEDWFKEVLNTEFYQLDFRNGDLLTFNETEKLFLEVEKWIKMESITSMNSFRQMFYIAKYVLPELCTFAISKMQDTSMMDARRIYEERREKTKQQTGVNSSSPNFLNTLVMAASLKMAEEKNGGINEGK</sequence>